<dbReference type="AlphaFoldDB" id="A0A3M7TZ95"/>
<keyword evidence="6" id="KW-0223">Dioxygenase</keyword>
<dbReference type="InterPro" id="IPR004136">
    <property type="entry name" value="NMO"/>
</dbReference>
<dbReference type="PANTHER" id="PTHR32332:SF20">
    <property type="entry name" value="2-NITROPROPANE DIOXYGENASE-LIKE PROTEIN"/>
    <property type="match status" value="1"/>
</dbReference>
<dbReference type="Pfam" id="PF03060">
    <property type="entry name" value="NMO"/>
    <property type="match status" value="2"/>
</dbReference>
<dbReference type="RefSeq" id="WP_122897268.1">
    <property type="nucleotide sequence ID" value="NZ_RHIB01000001.1"/>
</dbReference>
<evidence type="ECO:0000313" key="6">
    <source>
        <dbReference type="EMBL" id="RNA69755.1"/>
    </source>
</evidence>
<evidence type="ECO:0000256" key="4">
    <source>
        <dbReference type="ARBA" id="ARBA00022643"/>
    </source>
</evidence>
<comment type="caution">
    <text evidence="6">The sequence shown here is derived from an EMBL/GenBank/DDBJ whole genome shotgun (WGS) entry which is preliminary data.</text>
</comment>
<dbReference type="Gene3D" id="3.20.20.70">
    <property type="entry name" value="Aldolase class I"/>
    <property type="match status" value="1"/>
</dbReference>
<dbReference type="InterPro" id="IPR013785">
    <property type="entry name" value="Aldolase_TIM"/>
</dbReference>
<dbReference type="GO" id="GO:0018580">
    <property type="term" value="F:nitronate monooxygenase activity"/>
    <property type="evidence" value="ECO:0007669"/>
    <property type="project" value="InterPro"/>
</dbReference>
<dbReference type="Proteomes" id="UP000278746">
    <property type="component" value="Unassembled WGS sequence"/>
</dbReference>
<dbReference type="CDD" id="cd04730">
    <property type="entry name" value="NPD_like"/>
    <property type="match status" value="1"/>
</dbReference>
<dbReference type="SUPFAM" id="SSF51412">
    <property type="entry name" value="Inosine monophosphate dehydrogenase (IMPDH)"/>
    <property type="match status" value="1"/>
</dbReference>
<dbReference type="OrthoDB" id="9778912at2"/>
<keyword evidence="3" id="KW-0285">Flavoprotein</keyword>
<keyword evidence="4" id="KW-0288">FMN</keyword>
<evidence type="ECO:0000256" key="3">
    <source>
        <dbReference type="ARBA" id="ARBA00022630"/>
    </source>
</evidence>
<sequence>MNRLTDLLHIDCPIIQGGMGNISHAQLTASISEAGGLGTFGVGTFPADHVRMELARIKELTDRPFCVNIPIRVQPDVKEMIRLVLDLKVPVVSLSAGNPKPIIPILKEAGVTVMVVTASVKQAVKAEEAGADIIVAEGYEAAGINSNDETTTMTLIPQIADAVSVPVAAAGGIGDGRGVAAALCLGAEGVQMGTRFIATKEALVHEAYKKKLLESSDVDTIIVGRSVGKIRRLVKTPYAALLAEVEKEGTTLEEFDTIADEASHIRGALEGKLAEGHINGGQIAGLIRDVPTVKELLNLMMEQYRTVIEGLNQNVKR</sequence>
<reference evidence="6 7" key="1">
    <citation type="submission" date="2018-10" db="EMBL/GenBank/DDBJ databases">
        <title>Bacillus Keqinensis sp. nov., a moderately halophilic bacterium isolated from a saline-alkaline lake.</title>
        <authorList>
            <person name="Wang H."/>
        </authorList>
    </citation>
    <scope>NUCLEOTIDE SEQUENCE [LARGE SCALE GENOMIC DNA]</scope>
    <source>
        <strain evidence="6 7">KQ-3</strain>
    </source>
</reference>
<evidence type="ECO:0000256" key="5">
    <source>
        <dbReference type="ARBA" id="ARBA00023002"/>
    </source>
</evidence>
<keyword evidence="7" id="KW-1185">Reference proteome</keyword>
<comment type="function">
    <text evidence="1">Nitronate monooxygenase that uses molecular oxygen to catalyze the oxidative denitrification of alkyl nitronates. Acts on propionate 3-nitronate (P3N), the presumed physiological substrate. Probably functions in the detoxification of P3N, a metabolic poison produced by plants and fungi as a defense mechanism.</text>
</comment>
<proteinExistence type="predicted"/>
<evidence type="ECO:0000256" key="1">
    <source>
        <dbReference type="ARBA" id="ARBA00003535"/>
    </source>
</evidence>
<protein>
    <recommendedName>
        <fullName evidence="2">Probable nitronate monooxygenase</fullName>
    </recommendedName>
</protein>
<organism evidence="6 7">
    <name type="scientific">Alteribacter keqinensis</name>
    <dbReference type="NCBI Taxonomy" id="2483800"/>
    <lineage>
        <taxon>Bacteria</taxon>
        <taxon>Bacillati</taxon>
        <taxon>Bacillota</taxon>
        <taxon>Bacilli</taxon>
        <taxon>Bacillales</taxon>
        <taxon>Bacillaceae</taxon>
        <taxon>Alteribacter</taxon>
    </lineage>
</organism>
<dbReference type="EMBL" id="RHIB01000001">
    <property type="protein sequence ID" value="RNA69755.1"/>
    <property type="molecule type" value="Genomic_DNA"/>
</dbReference>
<name>A0A3M7TZ95_9BACI</name>
<accession>A0A3M7TZ95</accession>
<keyword evidence="5" id="KW-0560">Oxidoreductase</keyword>
<evidence type="ECO:0000313" key="7">
    <source>
        <dbReference type="Proteomes" id="UP000278746"/>
    </source>
</evidence>
<gene>
    <name evidence="6" type="ORF">EBO34_07410</name>
</gene>
<dbReference type="GO" id="GO:0051213">
    <property type="term" value="F:dioxygenase activity"/>
    <property type="evidence" value="ECO:0007669"/>
    <property type="project" value="UniProtKB-KW"/>
</dbReference>
<evidence type="ECO:0000256" key="2">
    <source>
        <dbReference type="ARBA" id="ARBA00013457"/>
    </source>
</evidence>
<dbReference type="PANTHER" id="PTHR32332">
    <property type="entry name" value="2-NITROPROPANE DIOXYGENASE"/>
    <property type="match status" value="1"/>
</dbReference>